<feature type="disulfide bond" description="Redox-active" evidence="6">
    <location>
        <begin position="262"/>
        <end position="265"/>
    </location>
</feature>
<dbReference type="HAMAP" id="MF_00117">
    <property type="entry name" value="HslO"/>
    <property type="match status" value="1"/>
</dbReference>
<accession>A0A1E2V669</accession>
<organism evidence="7 8">
    <name type="scientific">Terasakiispira papahanaumokuakeensis</name>
    <dbReference type="NCBI Taxonomy" id="197479"/>
    <lineage>
        <taxon>Bacteria</taxon>
        <taxon>Pseudomonadati</taxon>
        <taxon>Pseudomonadota</taxon>
        <taxon>Gammaproteobacteria</taxon>
        <taxon>Oceanospirillales</taxon>
        <taxon>Terasakiispira</taxon>
    </lineage>
</organism>
<dbReference type="EMBL" id="MDTQ01000001">
    <property type="protein sequence ID" value="ODC02508.1"/>
    <property type="molecule type" value="Genomic_DNA"/>
</dbReference>
<dbReference type="PIRSF" id="PIRSF005261">
    <property type="entry name" value="Heat_shock_Hsp33"/>
    <property type="match status" value="1"/>
</dbReference>
<keyword evidence="2 6" id="KW-0862">Zinc</keyword>
<dbReference type="AlphaFoldDB" id="A0A1E2V669"/>
<dbReference type="GO" id="GO:0051082">
    <property type="term" value="F:unfolded protein binding"/>
    <property type="evidence" value="ECO:0007669"/>
    <property type="project" value="UniProtKB-UniRule"/>
</dbReference>
<comment type="PTM">
    <text evidence="6">Under oxidizing conditions two disulfide bonds are formed involving the reactive cysteines. Under reducing conditions zinc is bound to the reactive cysteines and the protein is inactive.</text>
</comment>
<proteinExistence type="inferred from homology"/>
<comment type="function">
    <text evidence="6">Redox regulated molecular chaperone. Protects both thermally unfolding and oxidatively damaged proteins from irreversible aggregation. Plays an important role in the bacterial defense system toward oxidative stress.</text>
</comment>
<evidence type="ECO:0000256" key="6">
    <source>
        <dbReference type="HAMAP-Rule" id="MF_00117"/>
    </source>
</evidence>
<dbReference type="InterPro" id="IPR016153">
    <property type="entry name" value="Heat_shock_Hsp33_N"/>
</dbReference>
<dbReference type="RefSeq" id="WP_068996893.1">
    <property type="nucleotide sequence ID" value="NZ_MDTQ01000001.1"/>
</dbReference>
<evidence type="ECO:0000256" key="1">
    <source>
        <dbReference type="ARBA" id="ARBA00022490"/>
    </source>
</evidence>
<dbReference type="PANTHER" id="PTHR30111:SF1">
    <property type="entry name" value="33 KDA CHAPERONIN"/>
    <property type="match status" value="1"/>
</dbReference>
<dbReference type="OrthoDB" id="9793753at2"/>
<dbReference type="CDD" id="cd00498">
    <property type="entry name" value="Hsp33"/>
    <property type="match status" value="1"/>
</dbReference>
<keyword evidence="1 6" id="KW-0963">Cytoplasm</keyword>
<dbReference type="STRING" id="197479.BFW38_02055"/>
<dbReference type="Gene3D" id="3.55.30.10">
    <property type="entry name" value="Hsp33 domain"/>
    <property type="match status" value="1"/>
</dbReference>
<dbReference type="InterPro" id="IPR023212">
    <property type="entry name" value="Hsp33_helix_hairpin_bin_dom_sf"/>
</dbReference>
<dbReference type="GO" id="GO:0044183">
    <property type="term" value="F:protein folding chaperone"/>
    <property type="evidence" value="ECO:0007669"/>
    <property type="project" value="TreeGrafter"/>
</dbReference>
<reference evidence="7 8" key="1">
    <citation type="submission" date="2016-08" db="EMBL/GenBank/DDBJ databases">
        <authorList>
            <person name="Seilhamer J.J."/>
        </authorList>
    </citation>
    <scope>NUCLEOTIDE SEQUENCE [LARGE SCALE GENOMIC DNA]</scope>
    <source>
        <strain evidence="7 8">PH27A</strain>
    </source>
</reference>
<evidence type="ECO:0000313" key="7">
    <source>
        <dbReference type="EMBL" id="ODC02508.1"/>
    </source>
</evidence>
<evidence type="ECO:0000256" key="4">
    <source>
        <dbReference type="ARBA" id="ARBA00023186"/>
    </source>
</evidence>
<dbReference type="Pfam" id="PF01430">
    <property type="entry name" value="HSP33"/>
    <property type="match status" value="1"/>
</dbReference>
<dbReference type="Gene3D" id="3.90.1280.10">
    <property type="entry name" value="HSP33 redox switch-like"/>
    <property type="match status" value="1"/>
</dbReference>
<keyword evidence="8" id="KW-1185">Reference proteome</keyword>
<dbReference type="Proteomes" id="UP000094291">
    <property type="component" value="Unassembled WGS sequence"/>
</dbReference>
<keyword evidence="4 6" id="KW-0143">Chaperone</keyword>
<keyword evidence="5 6" id="KW-0676">Redox-active center</keyword>
<evidence type="ECO:0000256" key="5">
    <source>
        <dbReference type="ARBA" id="ARBA00023284"/>
    </source>
</evidence>
<protein>
    <recommendedName>
        <fullName evidence="6">33 kDa chaperonin</fullName>
    </recommendedName>
    <alternativeName>
        <fullName evidence="6">Heat shock protein 33 homolog</fullName>
        <shortName evidence="6">HSP33</shortName>
    </alternativeName>
</protein>
<dbReference type="PANTHER" id="PTHR30111">
    <property type="entry name" value="33 KDA CHAPERONIN"/>
    <property type="match status" value="1"/>
</dbReference>
<dbReference type="NCBIfam" id="NF001033">
    <property type="entry name" value="PRK00114.1"/>
    <property type="match status" value="1"/>
</dbReference>
<dbReference type="SUPFAM" id="SSF64397">
    <property type="entry name" value="Hsp33 domain"/>
    <property type="match status" value="1"/>
</dbReference>
<sequence>MSIDNDQIQRFMFDQTAVRGELVTLHDSFGEVLQRHHYSPDITRELGQLLAAVALLTATVKIDGTLSLEVRGQGPVSLLMAESNPGGQLRAIARYDEQTTPTGDFQTLLGGGQLVITIDPKEGHRYQGIVALDQPDLASCLEAYFSQSEQLPSKLWLAANDDTAAGFFLQRLPDDEQNQDPDAWERLTTLAQTLTREEMLTLPQATLLTRLFHEEPIRVFEPRSLHFGCTCSRERLAQAVLNIGATELRDIIAEQGAIRTQCHFCNTPYEFSASEVDALIDGQDAPTLH</sequence>
<dbReference type="InterPro" id="IPR016154">
    <property type="entry name" value="Heat_shock_Hsp33_C"/>
</dbReference>
<comment type="similarity">
    <text evidence="6">Belongs to the HSP33 family.</text>
</comment>
<keyword evidence="3 6" id="KW-1015">Disulfide bond</keyword>
<dbReference type="InterPro" id="IPR000397">
    <property type="entry name" value="Heat_shock_Hsp33"/>
</dbReference>
<gene>
    <name evidence="6" type="primary">hslO</name>
    <name evidence="7" type="ORF">BFW38_02055</name>
</gene>
<comment type="caution">
    <text evidence="7">The sequence shown here is derived from an EMBL/GenBank/DDBJ whole genome shotgun (WGS) entry which is preliminary data.</text>
</comment>
<comment type="subcellular location">
    <subcellularLocation>
        <location evidence="6">Cytoplasm</location>
    </subcellularLocation>
</comment>
<dbReference type="GO" id="GO:0042026">
    <property type="term" value="P:protein refolding"/>
    <property type="evidence" value="ECO:0007669"/>
    <property type="project" value="TreeGrafter"/>
</dbReference>
<evidence type="ECO:0000313" key="8">
    <source>
        <dbReference type="Proteomes" id="UP000094291"/>
    </source>
</evidence>
<dbReference type="SUPFAM" id="SSF118352">
    <property type="entry name" value="HSP33 redox switch-like"/>
    <property type="match status" value="1"/>
</dbReference>
<evidence type="ECO:0000256" key="2">
    <source>
        <dbReference type="ARBA" id="ARBA00022833"/>
    </source>
</evidence>
<evidence type="ECO:0000256" key="3">
    <source>
        <dbReference type="ARBA" id="ARBA00023157"/>
    </source>
</evidence>
<dbReference type="Gene3D" id="1.10.287.480">
    <property type="entry name" value="helix hairpin bin"/>
    <property type="match status" value="1"/>
</dbReference>
<dbReference type="GO" id="GO:0005737">
    <property type="term" value="C:cytoplasm"/>
    <property type="evidence" value="ECO:0007669"/>
    <property type="project" value="UniProtKB-SubCell"/>
</dbReference>
<feature type="disulfide bond" description="Redox-active" evidence="6">
    <location>
        <begin position="229"/>
        <end position="231"/>
    </location>
</feature>
<name>A0A1E2V669_9GAMM</name>